<keyword evidence="6" id="KW-0378">Hydrolase</keyword>
<organism evidence="11 12">
    <name type="scientific">Skermanella cutis</name>
    <dbReference type="NCBI Taxonomy" id="2775420"/>
    <lineage>
        <taxon>Bacteria</taxon>
        <taxon>Pseudomonadati</taxon>
        <taxon>Pseudomonadota</taxon>
        <taxon>Alphaproteobacteria</taxon>
        <taxon>Rhodospirillales</taxon>
        <taxon>Azospirillaceae</taxon>
        <taxon>Skermanella</taxon>
    </lineage>
</organism>
<evidence type="ECO:0000256" key="8">
    <source>
        <dbReference type="ARBA" id="ARBA00023014"/>
    </source>
</evidence>
<gene>
    <name evidence="11" type="ORF">IGS68_19635</name>
</gene>
<dbReference type="CDD" id="cd10030">
    <property type="entry name" value="UDG-F4_TTUDGA_SPO1dp_like"/>
    <property type="match status" value="1"/>
</dbReference>
<keyword evidence="12" id="KW-1185">Reference proteome</keyword>
<accession>A0ABX7B355</accession>
<dbReference type="InterPro" id="IPR005273">
    <property type="entry name" value="Ura-DNA_glyco_family4"/>
</dbReference>
<dbReference type="NCBIfam" id="TIGR00758">
    <property type="entry name" value="UDG_fam4"/>
    <property type="match status" value="1"/>
</dbReference>
<keyword evidence="8" id="KW-0411">Iron-sulfur</keyword>
<dbReference type="SUPFAM" id="SSF52141">
    <property type="entry name" value="Uracil-DNA glycosylase-like"/>
    <property type="match status" value="1"/>
</dbReference>
<keyword evidence="3" id="KW-0004">4Fe-4S</keyword>
<evidence type="ECO:0000256" key="1">
    <source>
        <dbReference type="ARBA" id="ARBA00006521"/>
    </source>
</evidence>
<protein>
    <recommendedName>
        <fullName evidence="2">Type-4 uracil-DNA glycosylase</fullName>
    </recommendedName>
</protein>
<keyword evidence="4" id="KW-0479">Metal-binding</keyword>
<dbReference type="Pfam" id="PF13566">
    <property type="entry name" value="DUF4130"/>
    <property type="match status" value="1"/>
</dbReference>
<name>A0ABX7B355_9PROT</name>
<keyword evidence="7" id="KW-0408">Iron</keyword>
<dbReference type="Proteomes" id="UP000595197">
    <property type="component" value="Chromosome"/>
</dbReference>
<comment type="similarity">
    <text evidence="1">Belongs to the uracil-DNA glycosylase (UDG) superfamily. Type 4 (UDGa) family.</text>
</comment>
<evidence type="ECO:0000259" key="10">
    <source>
        <dbReference type="SMART" id="SM00986"/>
    </source>
</evidence>
<dbReference type="SMART" id="SM00987">
    <property type="entry name" value="UreE_C"/>
    <property type="match status" value="1"/>
</dbReference>
<sequence>MHAVDLAHPVDFEGWRAAARRMVLADARPEAVDWRVGAQAGLFGDAAAPVVPDAVRNRAFTVPKDFLELAETVVCHRDPARFALLYSLLWRLTHGEPKLLEIVSDREVHRAETMARAIRRDIHKMHAFVRFREREGHYLAWFEPDHFIVERAAPFFARRFANMAWSILTPDRSVHWDGETLHFTPGASRAEVPDEDALEDYWRSYYASIFNPARLKIAAMQSEMPRKYWHNLPEARLIAPLIRDAGRRAAAMVESGVTLPAPKSGRWAEAVPSVRAPEREGGLQACRRCTLWRDATQAVPGEGPMGARLMLVGEQPGDQEDLAGRAFVGPAGQVLDRALAEAGIVRSDCYVTNAVKHFKFTPRGKRRIHQKPDAGEVEHCRWWLEEEVAAVRPRLIVALGATAGRALLRREVAVQRERGAVLRLEEGRSMLLTVHPSFLLRLPDPAAKAAEYDRFVTDLRLATSFAMTP</sequence>
<dbReference type="PANTHER" id="PTHR33693:SF9">
    <property type="entry name" value="TYPE-4 URACIL-DNA GLYCOSYLASE"/>
    <property type="match status" value="1"/>
</dbReference>
<evidence type="ECO:0000256" key="7">
    <source>
        <dbReference type="ARBA" id="ARBA00023004"/>
    </source>
</evidence>
<dbReference type="EMBL" id="CP067420">
    <property type="protein sequence ID" value="QQP88249.1"/>
    <property type="molecule type" value="Genomic_DNA"/>
</dbReference>
<evidence type="ECO:0000256" key="5">
    <source>
        <dbReference type="ARBA" id="ARBA00022763"/>
    </source>
</evidence>
<dbReference type="SMART" id="SM00986">
    <property type="entry name" value="UDG"/>
    <property type="match status" value="1"/>
</dbReference>
<keyword evidence="9" id="KW-0234">DNA repair</keyword>
<keyword evidence="5" id="KW-0227">DNA damage</keyword>
<evidence type="ECO:0000256" key="6">
    <source>
        <dbReference type="ARBA" id="ARBA00022801"/>
    </source>
</evidence>
<feature type="domain" description="Uracil-DNA glycosylase-like" evidence="10">
    <location>
        <begin position="300"/>
        <end position="460"/>
    </location>
</feature>
<evidence type="ECO:0000256" key="4">
    <source>
        <dbReference type="ARBA" id="ARBA00022723"/>
    </source>
</evidence>
<dbReference type="RefSeq" id="WP_201072863.1">
    <property type="nucleotide sequence ID" value="NZ_CP067420.1"/>
</dbReference>
<evidence type="ECO:0000256" key="9">
    <source>
        <dbReference type="ARBA" id="ARBA00023204"/>
    </source>
</evidence>
<dbReference type="Gene3D" id="3.40.470.10">
    <property type="entry name" value="Uracil-DNA glycosylase-like domain"/>
    <property type="match status" value="1"/>
</dbReference>
<dbReference type="Pfam" id="PF03167">
    <property type="entry name" value="UDG"/>
    <property type="match status" value="1"/>
</dbReference>
<dbReference type="NCBIfam" id="TIGR03914">
    <property type="entry name" value="UDG_fam_dom"/>
    <property type="match status" value="1"/>
</dbReference>
<dbReference type="InterPro" id="IPR051536">
    <property type="entry name" value="UDG_Type-4/5"/>
</dbReference>
<evidence type="ECO:0000313" key="11">
    <source>
        <dbReference type="EMBL" id="QQP88249.1"/>
    </source>
</evidence>
<dbReference type="InterPro" id="IPR025404">
    <property type="entry name" value="DUF4130"/>
</dbReference>
<evidence type="ECO:0000256" key="2">
    <source>
        <dbReference type="ARBA" id="ARBA00019403"/>
    </source>
</evidence>
<proteinExistence type="inferred from homology"/>
<reference evidence="11" key="1">
    <citation type="submission" date="2021-02" db="EMBL/GenBank/DDBJ databases">
        <title>Skermanella TT6 skin isolate.</title>
        <authorList>
            <person name="Lee K."/>
            <person name="Ganzorig M."/>
        </authorList>
    </citation>
    <scope>NUCLEOTIDE SEQUENCE</scope>
    <source>
        <strain evidence="11">TT6</strain>
    </source>
</reference>
<dbReference type="InterPro" id="IPR036895">
    <property type="entry name" value="Uracil-DNA_glycosylase-like_sf"/>
</dbReference>
<evidence type="ECO:0000313" key="12">
    <source>
        <dbReference type="Proteomes" id="UP000595197"/>
    </source>
</evidence>
<dbReference type="NCBIfam" id="TIGR03915">
    <property type="entry name" value="SAM_7_link_chp"/>
    <property type="match status" value="1"/>
</dbReference>
<dbReference type="PANTHER" id="PTHR33693">
    <property type="entry name" value="TYPE-5 URACIL-DNA GLYCOSYLASE"/>
    <property type="match status" value="1"/>
</dbReference>
<dbReference type="InterPro" id="IPR005122">
    <property type="entry name" value="Uracil-DNA_glycosylase-like"/>
</dbReference>
<evidence type="ECO:0000256" key="3">
    <source>
        <dbReference type="ARBA" id="ARBA00022485"/>
    </source>
</evidence>
<dbReference type="InterPro" id="IPR023875">
    <property type="entry name" value="DNA_repair_put"/>
</dbReference>